<dbReference type="STRING" id="207559.Dde_1714"/>
<organism evidence="3 4">
    <name type="scientific">Oleidesulfovibrio alaskensis (strain ATCC BAA-1058 / DSM 17464 / G20)</name>
    <name type="common">Desulfovibrio alaskensis</name>
    <dbReference type="NCBI Taxonomy" id="207559"/>
    <lineage>
        <taxon>Bacteria</taxon>
        <taxon>Pseudomonadati</taxon>
        <taxon>Thermodesulfobacteriota</taxon>
        <taxon>Desulfovibrionia</taxon>
        <taxon>Desulfovibrionales</taxon>
        <taxon>Desulfovibrionaceae</taxon>
        <taxon>Oleidesulfovibrio</taxon>
    </lineage>
</organism>
<reference evidence="3 4" key="1">
    <citation type="journal article" date="2011" name="J. Bacteriol.">
        <title>Complete genome sequence and updated annotation of Desulfovibrio alaskensis G20.</title>
        <authorList>
            <person name="Hauser L.J."/>
            <person name="Land M.L."/>
            <person name="Brown S.D."/>
            <person name="Larimer F."/>
            <person name="Keller K.L."/>
            <person name="Rapp-Giles B.J."/>
            <person name="Price M.N."/>
            <person name="Lin M."/>
            <person name="Bruce D.C."/>
            <person name="Detter J.C."/>
            <person name="Tapia R."/>
            <person name="Han C.S."/>
            <person name="Goodwin L.A."/>
            <person name="Cheng J.F."/>
            <person name="Pitluck S."/>
            <person name="Copeland A."/>
            <person name="Lucas S."/>
            <person name="Nolan M."/>
            <person name="Lapidus A.L."/>
            <person name="Palumbo A.V."/>
            <person name="Wall J.D."/>
        </authorList>
    </citation>
    <scope>NUCLEOTIDE SEQUENCE [LARGE SCALE GENOMIC DNA]</scope>
    <source>
        <strain evidence="4">ATCC BAA 1058 / DSM 17464 / G20</strain>
    </source>
</reference>
<dbReference type="PANTHER" id="PTHR30160:SF7">
    <property type="entry name" value="ADP-HEPTOSE--LPS HEPTOSYLTRANSFERASE 2"/>
    <property type="match status" value="1"/>
</dbReference>
<protein>
    <submittedName>
        <fullName evidence="3">Glycosyl transferase family 9</fullName>
    </submittedName>
</protein>
<dbReference type="GO" id="GO:0009244">
    <property type="term" value="P:lipopolysaccharide core region biosynthetic process"/>
    <property type="evidence" value="ECO:0007669"/>
    <property type="project" value="TreeGrafter"/>
</dbReference>
<dbReference type="GO" id="GO:0005829">
    <property type="term" value="C:cytosol"/>
    <property type="evidence" value="ECO:0007669"/>
    <property type="project" value="TreeGrafter"/>
</dbReference>
<dbReference type="eggNOG" id="COG0859">
    <property type="taxonomic scope" value="Bacteria"/>
</dbReference>
<dbReference type="CAZy" id="GT9">
    <property type="family name" value="Glycosyltransferase Family 9"/>
</dbReference>
<dbReference type="GO" id="GO:0008713">
    <property type="term" value="F:ADP-heptose-lipopolysaccharide heptosyltransferase activity"/>
    <property type="evidence" value="ECO:0007669"/>
    <property type="project" value="TreeGrafter"/>
</dbReference>
<evidence type="ECO:0000256" key="1">
    <source>
        <dbReference type="ARBA" id="ARBA00022676"/>
    </source>
</evidence>
<dbReference type="PANTHER" id="PTHR30160">
    <property type="entry name" value="TETRAACYLDISACCHARIDE 4'-KINASE-RELATED"/>
    <property type="match status" value="1"/>
</dbReference>
<keyword evidence="4" id="KW-1185">Reference proteome</keyword>
<dbReference type="Gene3D" id="3.40.50.2000">
    <property type="entry name" value="Glycogen Phosphorylase B"/>
    <property type="match status" value="2"/>
</dbReference>
<gene>
    <name evidence="3" type="ordered locus">Dde_1714</name>
</gene>
<proteinExistence type="predicted"/>
<dbReference type="SUPFAM" id="SSF53756">
    <property type="entry name" value="UDP-Glycosyltransferase/glycogen phosphorylase"/>
    <property type="match status" value="1"/>
</dbReference>
<sequence length="473" mass="52178">MKNPPVLVIQMQRLGDLVLSFPLLGWLKMRYPDTPIWVVAEPVFFKGLMTLSPEVTYFPPEAAPALAKESYTAVINLSHRPEAAKLAGAARTEELYGLYQSNGATRIKGDWHLYRAGLTHNNRHNAFHWADLNALDCIGTSMLQKTAWPPMRYASGSEGRIGLFLGASEQDKHPDAVFWAAFAEKLLAAGFKPVLLGGKAEMPLAARTAAILKAPALNMAGRFSLPEFVEVLRSLRLLVTPDTGPMHVAAWTGTPTLNLSLGPVSAWETAPFPPGHFVLQSTLSCVGCWRCKHPRPYCHDQFSPARIASLVRMILSRTPTALSTLHLPGQRLLQSSRSTAGLFRLVPLDISGKKLQPAYGRDFLRRFWQAYFFHTLADGKSESLHTAFSALATAMPAIAERLPAASLQLSRILSLGLRKGHHALGDSFWLQFPPFLRPLTGYLQQALSNEDYSRPAYAHALKLVETLFAALPR</sequence>
<keyword evidence="1" id="KW-0328">Glycosyltransferase</keyword>
<accession>Q310Y5</accession>
<dbReference type="RefSeq" id="WP_011367655.1">
    <property type="nucleotide sequence ID" value="NC_007519.1"/>
</dbReference>
<dbReference type="CDD" id="cd03789">
    <property type="entry name" value="GT9_LPS_heptosyltransferase"/>
    <property type="match status" value="1"/>
</dbReference>
<dbReference type="HOGENOM" id="CLU_591503_0_0_7"/>
<evidence type="ECO:0000256" key="2">
    <source>
        <dbReference type="ARBA" id="ARBA00022679"/>
    </source>
</evidence>
<dbReference type="Proteomes" id="UP000002710">
    <property type="component" value="Chromosome"/>
</dbReference>
<evidence type="ECO:0000313" key="4">
    <source>
        <dbReference type="Proteomes" id="UP000002710"/>
    </source>
</evidence>
<dbReference type="Pfam" id="PF01075">
    <property type="entry name" value="Glyco_transf_9"/>
    <property type="match status" value="1"/>
</dbReference>
<dbReference type="KEGG" id="dde:Dde_1714"/>
<evidence type="ECO:0000313" key="3">
    <source>
        <dbReference type="EMBL" id="ABB38511.1"/>
    </source>
</evidence>
<dbReference type="InterPro" id="IPR002201">
    <property type="entry name" value="Glyco_trans_9"/>
</dbReference>
<dbReference type="AlphaFoldDB" id="Q310Y5"/>
<dbReference type="InterPro" id="IPR051199">
    <property type="entry name" value="LPS_LOS_Heptosyltrfase"/>
</dbReference>
<dbReference type="EMBL" id="CP000112">
    <property type="protein sequence ID" value="ABB38511.1"/>
    <property type="molecule type" value="Genomic_DNA"/>
</dbReference>
<name>Q310Y5_OLEA2</name>
<keyword evidence="2 3" id="KW-0808">Transferase</keyword>